<feature type="transmembrane region" description="Helical" evidence="1">
    <location>
        <begin position="168"/>
        <end position="192"/>
    </location>
</feature>
<dbReference type="AlphaFoldDB" id="A0AA85KIG9"/>
<reference evidence="3" key="2">
    <citation type="submission" date="2023-11" db="UniProtKB">
        <authorList>
            <consortium name="WormBaseParasite"/>
        </authorList>
    </citation>
    <scope>IDENTIFICATION</scope>
</reference>
<dbReference type="Proteomes" id="UP000050795">
    <property type="component" value="Unassembled WGS sequence"/>
</dbReference>
<keyword evidence="1" id="KW-0812">Transmembrane</keyword>
<feature type="transmembrane region" description="Helical" evidence="1">
    <location>
        <begin position="80"/>
        <end position="103"/>
    </location>
</feature>
<feature type="transmembrane region" description="Helical" evidence="1">
    <location>
        <begin position="133"/>
        <end position="156"/>
    </location>
</feature>
<name>A0AA85KIG9_TRIRE</name>
<feature type="transmembrane region" description="Helical" evidence="1">
    <location>
        <begin position="214"/>
        <end position="233"/>
    </location>
</feature>
<keyword evidence="1" id="KW-1133">Transmembrane helix</keyword>
<sequence>MSTDSSFYLQEYLEGDHIYQECTEYEEFTQNVSAVCDPLFFTGLTSFALIPSTIIYSLLMGIILLYYSRINNSWFKKQKLHIFSLLLAHILLSLVLGICNLLINRGFPWFGLKGIHLHLREIQLCKVYSSVNTFVNCLLVTLLTLYTIDITLYAKFYAYRPPTSNKKMILMVLFFSVLIAIPDYCVNTLWIFDGRLQCSTSPHLPRLLIFTAEVHRILFGYGLFQCIIIYMCLKYLRKRHILICNTVLHFYPLTFIKKTRNEIVSSICEFLNGMKKTTSLVIVYSSWLAMILLIRGCCQIPISLELYYYIMKSERAQAKLRLFNYWSLRDFMSFIVILFGSTHSWFYISFFKMVEFKVVEGSDRMLSSKRIHKKWKEIYQFLIKSNRSGDPEVEEAINVLKQFFRINENANK</sequence>
<evidence type="ECO:0000313" key="2">
    <source>
        <dbReference type="Proteomes" id="UP000050795"/>
    </source>
</evidence>
<keyword evidence="1" id="KW-0472">Membrane</keyword>
<accession>A0AA85KIG9</accession>
<proteinExistence type="predicted"/>
<dbReference type="WBParaSite" id="TREG1_84910.1">
    <property type="protein sequence ID" value="TREG1_84910.1"/>
    <property type="gene ID" value="TREG1_84910"/>
</dbReference>
<evidence type="ECO:0000313" key="3">
    <source>
        <dbReference type="WBParaSite" id="TREG1_84910.1"/>
    </source>
</evidence>
<organism evidence="2 3">
    <name type="scientific">Trichobilharzia regenti</name>
    <name type="common">Nasal bird schistosome</name>
    <dbReference type="NCBI Taxonomy" id="157069"/>
    <lineage>
        <taxon>Eukaryota</taxon>
        <taxon>Metazoa</taxon>
        <taxon>Spiralia</taxon>
        <taxon>Lophotrochozoa</taxon>
        <taxon>Platyhelminthes</taxon>
        <taxon>Trematoda</taxon>
        <taxon>Digenea</taxon>
        <taxon>Strigeidida</taxon>
        <taxon>Schistosomatoidea</taxon>
        <taxon>Schistosomatidae</taxon>
        <taxon>Trichobilharzia</taxon>
    </lineage>
</organism>
<feature type="transmembrane region" description="Helical" evidence="1">
    <location>
        <begin position="47"/>
        <end position="68"/>
    </location>
</feature>
<evidence type="ECO:0000256" key="1">
    <source>
        <dbReference type="SAM" id="Phobius"/>
    </source>
</evidence>
<reference evidence="2" key="1">
    <citation type="submission" date="2022-06" db="EMBL/GenBank/DDBJ databases">
        <authorList>
            <person name="Berger JAMES D."/>
            <person name="Berger JAMES D."/>
        </authorList>
    </citation>
    <scope>NUCLEOTIDE SEQUENCE [LARGE SCALE GENOMIC DNA]</scope>
</reference>
<feature type="transmembrane region" description="Helical" evidence="1">
    <location>
        <begin position="331"/>
        <end position="348"/>
    </location>
</feature>
<protein>
    <submittedName>
        <fullName evidence="3">Uncharacterized protein</fullName>
    </submittedName>
</protein>
<keyword evidence="2" id="KW-1185">Reference proteome</keyword>
<feature type="transmembrane region" description="Helical" evidence="1">
    <location>
        <begin position="281"/>
        <end position="311"/>
    </location>
</feature>